<dbReference type="Pfam" id="PF08443">
    <property type="entry name" value="RimK"/>
    <property type="match status" value="1"/>
</dbReference>
<evidence type="ECO:0000313" key="3">
    <source>
        <dbReference type="Proteomes" id="UP001500571"/>
    </source>
</evidence>
<dbReference type="InterPro" id="IPR053191">
    <property type="entry name" value="DcsG_Biosynth_Enzyme"/>
</dbReference>
<sequence>MDEFGCPAVVKPRTGADGRGVVVVRDREALTRVSQGPWLVQPLVESVRTDGEQSVFVFDGRATSQLRKVAGNDDIRVHEHHGGASHPTPLDPAAAALATRTIASAGEVVGTNLAYGRVDMLHHQGRLVVSEIELIEPSLYLAEIPENAEAFADMLRTRL</sequence>
<dbReference type="PANTHER" id="PTHR39217">
    <property type="match status" value="1"/>
</dbReference>
<accession>A0ABN2QIJ8</accession>
<dbReference type="Gene3D" id="3.30.1490.20">
    <property type="entry name" value="ATP-grasp fold, A domain"/>
    <property type="match status" value="1"/>
</dbReference>
<dbReference type="PANTHER" id="PTHR39217:SF1">
    <property type="entry name" value="GLUTATHIONE SYNTHETASE"/>
    <property type="match status" value="1"/>
</dbReference>
<keyword evidence="3" id="KW-1185">Reference proteome</keyword>
<dbReference type="InterPro" id="IPR013651">
    <property type="entry name" value="ATP-grasp_RimK-type"/>
</dbReference>
<feature type="domain" description="ATP-grasp fold RimK-type" evidence="1">
    <location>
        <begin position="4"/>
        <end position="132"/>
    </location>
</feature>
<dbReference type="InterPro" id="IPR013815">
    <property type="entry name" value="ATP_grasp_subdomain_1"/>
</dbReference>
<name>A0ABN2QIJ8_9ACTN</name>
<gene>
    <name evidence="2" type="ORF">GCM10009798_08100</name>
</gene>
<comment type="caution">
    <text evidence="2">The sequence shown here is derived from an EMBL/GenBank/DDBJ whole genome shotgun (WGS) entry which is preliminary data.</text>
</comment>
<dbReference type="Proteomes" id="UP001500571">
    <property type="component" value="Unassembled WGS sequence"/>
</dbReference>
<organism evidence="2 3">
    <name type="scientific">Nocardioides panacihumi</name>
    <dbReference type="NCBI Taxonomy" id="400774"/>
    <lineage>
        <taxon>Bacteria</taxon>
        <taxon>Bacillati</taxon>
        <taxon>Actinomycetota</taxon>
        <taxon>Actinomycetes</taxon>
        <taxon>Propionibacteriales</taxon>
        <taxon>Nocardioidaceae</taxon>
        <taxon>Nocardioides</taxon>
    </lineage>
</organism>
<protein>
    <recommendedName>
        <fullName evidence="1">ATP-grasp fold RimK-type domain-containing protein</fullName>
    </recommendedName>
</protein>
<dbReference type="Gene3D" id="3.30.470.20">
    <property type="entry name" value="ATP-grasp fold, B domain"/>
    <property type="match status" value="1"/>
</dbReference>
<evidence type="ECO:0000313" key="2">
    <source>
        <dbReference type="EMBL" id="GAA1951175.1"/>
    </source>
</evidence>
<dbReference type="SUPFAM" id="SSF56059">
    <property type="entry name" value="Glutathione synthetase ATP-binding domain-like"/>
    <property type="match status" value="1"/>
</dbReference>
<dbReference type="EMBL" id="BAAAPB010000001">
    <property type="protein sequence ID" value="GAA1951175.1"/>
    <property type="molecule type" value="Genomic_DNA"/>
</dbReference>
<evidence type="ECO:0000259" key="1">
    <source>
        <dbReference type="Pfam" id="PF08443"/>
    </source>
</evidence>
<proteinExistence type="predicted"/>
<reference evidence="2 3" key="1">
    <citation type="journal article" date="2019" name="Int. J. Syst. Evol. Microbiol.">
        <title>The Global Catalogue of Microorganisms (GCM) 10K type strain sequencing project: providing services to taxonomists for standard genome sequencing and annotation.</title>
        <authorList>
            <consortium name="The Broad Institute Genomics Platform"/>
            <consortium name="The Broad Institute Genome Sequencing Center for Infectious Disease"/>
            <person name="Wu L."/>
            <person name="Ma J."/>
        </authorList>
    </citation>
    <scope>NUCLEOTIDE SEQUENCE [LARGE SCALE GENOMIC DNA]</scope>
    <source>
        <strain evidence="2 3">JCM 15309</strain>
    </source>
</reference>